<dbReference type="EC" id="6.1.1.21" evidence="11"/>
<dbReference type="FunFam" id="3.30.930.10:FF:000005">
    <property type="entry name" value="Histidine--tRNA ligase"/>
    <property type="match status" value="1"/>
</dbReference>
<evidence type="ECO:0000256" key="10">
    <source>
        <dbReference type="ARBA" id="ARBA00047639"/>
    </source>
</evidence>
<evidence type="ECO:0000256" key="7">
    <source>
        <dbReference type="ARBA" id="ARBA00022840"/>
    </source>
</evidence>
<dbReference type="HAMAP" id="MF_00127">
    <property type="entry name" value="His_tRNA_synth"/>
    <property type="match status" value="1"/>
</dbReference>
<feature type="binding site" evidence="12">
    <location>
        <position position="131"/>
    </location>
    <ligand>
        <name>L-histidine</name>
        <dbReference type="ChEBI" id="CHEBI:57595"/>
    </ligand>
</feature>
<dbReference type="NCBIfam" id="TIGR00442">
    <property type="entry name" value="hisS"/>
    <property type="match status" value="1"/>
</dbReference>
<dbReference type="InterPro" id="IPR015807">
    <property type="entry name" value="His-tRNA-ligase"/>
</dbReference>
<evidence type="ECO:0000256" key="8">
    <source>
        <dbReference type="ARBA" id="ARBA00022917"/>
    </source>
</evidence>
<dbReference type="SUPFAM" id="SSF55681">
    <property type="entry name" value="Class II aaRS and biotin synthetases"/>
    <property type="match status" value="1"/>
</dbReference>
<comment type="subcellular location">
    <subcellularLocation>
        <location evidence="1 11">Cytoplasm</location>
    </subcellularLocation>
</comment>
<dbReference type="CDD" id="cd00859">
    <property type="entry name" value="HisRS_anticodon"/>
    <property type="match status" value="1"/>
</dbReference>
<dbReference type="Proteomes" id="UP001204445">
    <property type="component" value="Unassembled WGS sequence"/>
</dbReference>
<dbReference type="InterPro" id="IPR033656">
    <property type="entry name" value="HisRS_anticodon"/>
</dbReference>
<accession>A0AAE3L4R2</accession>
<dbReference type="PIRSF" id="PIRSF001549">
    <property type="entry name" value="His-tRNA_synth"/>
    <property type="match status" value="1"/>
</dbReference>
<keyword evidence="7 11" id="KW-0067">ATP-binding</keyword>
<sequence>MANRIQAIRGVSDILPERSPAWRELEQVLIDVLDSYGYQEIRLPIMEKTEVFARAIGEHTDIVSKEMYSFADRNDDSITLRPEGTAGCVRAGLQHGLFHNQTQRLWYLGPMFRHERPQKGRYRQFHQIGVEAYGMAGPDIDAELILLCQRLWRQLGLDGLQLELNSLGSTESRAAYREVLVDYFGQHRDQLDDDSRRRLEHNPLRILDSKNPDMQALIADAPALADHLDDESRAHFAGLCELLTAAGIDYVINPRLVRGLDYYNHTVFEWTTDQLGAQATVCAGGRYDRLIEQVGGPPTPAIGFAIGLERLLELLGLDPGPRQPHVYIVTGEGAAARALQLADQLRDALPGLRVMSHCGGGSLKSQFKRADRNGALLALILADDELASDRVTVKPLRGQGEQHSVAQAAAADTVKELLAAAALPETDSTPQ</sequence>
<dbReference type="InterPro" id="IPR045864">
    <property type="entry name" value="aa-tRNA-synth_II/BPL/LPL"/>
</dbReference>
<keyword evidence="9 11" id="KW-0030">Aminoacyl-tRNA synthetase</keyword>
<evidence type="ECO:0000256" key="4">
    <source>
        <dbReference type="ARBA" id="ARBA00022490"/>
    </source>
</evidence>
<comment type="similarity">
    <text evidence="2 11">Belongs to the class-II aminoacyl-tRNA synthetase family.</text>
</comment>
<name>A0AAE3L4R2_9GAMM</name>
<evidence type="ECO:0000256" key="9">
    <source>
        <dbReference type="ARBA" id="ARBA00023146"/>
    </source>
</evidence>
<organism evidence="14 15">
    <name type="scientific">Methylohalomonas lacus</name>
    <dbReference type="NCBI Taxonomy" id="398773"/>
    <lineage>
        <taxon>Bacteria</taxon>
        <taxon>Pseudomonadati</taxon>
        <taxon>Pseudomonadota</taxon>
        <taxon>Gammaproteobacteria</taxon>
        <taxon>Methylohalomonadales</taxon>
        <taxon>Methylohalomonadaceae</taxon>
        <taxon>Methylohalomonas</taxon>
    </lineage>
</organism>
<dbReference type="Pfam" id="PF03129">
    <property type="entry name" value="HGTP_anticodon"/>
    <property type="match status" value="1"/>
</dbReference>
<evidence type="ECO:0000313" key="14">
    <source>
        <dbReference type="EMBL" id="MCS3902127.1"/>
    </source>
</evidence>
<dbReference type="InterPro" id="IPR006195">
    <property type="entry name" value="aa-tRNA-synth_II"/>
</dbReference>
<dbReference type="SUPFAM" id="SSF52954">
    <property type="entry name" value="Class II aaRS ABD-related"/>
    <property type="match status" value="1"/>
</dbReference>
<comment type="caution">
    <text evidence="14">The sequence shown here is derived from an EMBL/GenBank/DDBJ whole genome shotgun (WGS) entry which is preliminary data.</text>
</comment>
<comment type="subunit">
    <text evidence="3 11">Homodimer.</text>
</comment>
<evidence type="ECO:0000256" key="3">
    <source>
        <dbReference type="ARBA" id="ARBA00011738"/>
    </source>
</evidence>
<dbReference type="GO" id="GO:0004821">
    <property type="term" value="F:histidine-tRNA ligase activity"/>
    <property type="evidence" value="ECO:0007669"/>
    <property type="project" value="UniProtKB-UniRule"/>
</dbReference>
<dbReference type="Pfam" id="PF13393">
    <property type="entry name" value="tRNA-synt_His"/>
    <property type="match status" value="1"/>
</dbReference>
<gene>
    <name evidence="11" type="primary">hisS</name>
    <name evidence="14" type="ORF">J2T55_000119</name>
</gene>
<evidence type="ECO:0000256" key="5">
    <source>
        <dbReference type="ARBA" id="ARBA00022598"/>
    </source>
</evidence>
<keyword evidence="15" id="KW-1185">Reference proteome</keyword>
<evidence type="ECO:0000256" key="11">
    <source>
        <dbReference type="HAMAP-Rule" id="MF_00127"/>
    </source>
</evidence>
<keyword evidence="4 11" id="KW-0963">Cytoplasm</keyword>
<evidence type="ECO:0000313" key="15">
    <source>
        <dbReference type="Proteomes" id="UP001204445"/>
    </source>
</evidence>
<feature type="binding site" evidence="12">
    <location>
        <begin position="262"/>
        <end position="263"/>
    </location>
    <ligand>
        <name>L-histidine</name>
        <dbReference type="ChEBI" id="CHEBI:57595"/>
    </ligand>
</feature>
<protein>
    <recommendedName>
        <fullName evidence="11">Histidine--tRNA ligase</fullName>
        <ecNumber evidence="11">6.1.1.21</ecNumber>
    </recommendedName>
    <alternativeName>
        <fullName evidence="11">Histidyl-tRNA synthetase</fullName>
        <shortName evidence="11">HisRS</shortName>
    </alternativeName>
</protein>
<feature type="binding site" evidence="12">
    <location>
        <position position="113"/>
    </location>
    <ligand>
        <name>L-histidine</name>
        <dbReference type="ChEBI" id="CHEBI:57595"/>
    </ligand>
</feature>
<dbReference type="InterPro" id="IPR036621">
    <property type="entry name" value="Anticodon-bd_dom_sf"/>
</dbReference>
<feature type="domain" description="Aminoacyl-transfer RNA synthetases class-II family profile" evidence="13">
    <location>
        <begin position="1"/>
        <end position="324"/>
    </location>
</feature>
<dbReference type="EMBL" id="JANUCT010000001">
    <property type="protein sequence ID" value="MCS3902127.1"/>
    <property type="molecule type" value="Genomic_DNA"/>
</dbReference>
<dbReference type="PANTHER" id="PTHR43707">
    <property type="entry name" value="HISTIDYL-TRNA SYNTHETASE"/>
    <property type="match status" value="1"/>
</dbReference>
<evidence type="ECO:0000256" key="12">
    <source>
        <dbReference type="PIRSR" id="PIRSR001549-1"/>
    </source>
</evidence>
<proteinExistence type="inferred from homology"/>
<keyword evidence="6 11" id="KW-0547">Nucleotide-binding</keyword>
<dbReference type="CDD" id="cd00773">
    <property type="entry name" value="HisRS-like_core"/>
    <property type="match status" value="1"/>
</dbReference>
<dbReference type="InterPro" id="IPR004516">
    <property type="entry name" value="HisRS/HisZ"/>
</dbReference>
<evidence type="ECO:0000256" key="1">
    <source>
        <dbReference type="ARBA" id="ARBA00004496"/>
    </source>
</evidence>
<feature type="binding site" evidence="12">
    <location>
        <position position="258"/>
    </location>
    <ligand>
        <name>L-histidine</name>
        <dbReference type="ChEBI" id="CHEBI:57595"/>
    </ligand>
</feature>
<dbReference type="Gene3D" id="3.30.930.10">
    <property type="entry name" value="Bira Bifunctional Protein, Domain 2"/>
    <property type="match status" value="1"/>
</dbReference>
<dbReference type="AlphaFoldDB" id="A0AAE3L4R2"/>
<evidence type="ECO:0000259" key="13">
    <source>
        <dbReference type="PROSITE" id="PS50862"/>
    </source>
</evidence>
<feature type="binding site" evidence="12">
    <location>
        <begin position="83"/>
        <end position="85"/>
    </location>
    <ligand>
        <name>L-histidine</name>
        <dbReference type="ChEBI" id="CHEBI:57595"/>
    </ligand>
</feature>
<comment type="catalytic activity">
    <reaction evidence="10 11">
        <text>tRNA(His) + L-histidine + ATP = L-histidyl-tRNA(His) + AMP + diphosphate + H(+)</text>
        <dbReference type="Rhea" id="RHEA:17313"/>
        <dbReference type="Rhea" id="RHEA-COMP:9665"/>
        <dbReference type="Rhea" id="RHEA-COMP:9689"/>
        <dbReference type="ChEBI" id="CHEBI:15378"/>
        <dbReference type="ChEBI" id="CHEBI:30616"/>
        <dbReference type="ChEBI" id="CHEBI:33019"/>
        <dbReference type="ChEBI" id="CHEBI:57595"/>
        <dbReference type="ChEBI" id="CHEBI:78442"/>
        <dbReference type="ChEBI" id="CHEBI:78527"/>
        <dbReference type="ChEBI" id="CHEBI:456215"/>
        <dbReference type="EC" id="6.1.1.21"/>
    </reaction>
</comment>
<evidence type="ECO:0000256" key="2">
    <source>
        <dbReference type="ARBA" id="ARBA00008226"/>
    </source>
</evidence>
<reference evidence="14" key="1">
    <citation type="submission" date="2022-08" db="EMBL/GenBank/DDBJ databases">
        <title>Genomic Encyclopedia of Type Strains, Phase III (KMG-III): the genomes of soil and plant-associated and newly described type strains.</title>
        <authorList>
            <person name="Whitman W."/>
        </authorList>
    </citation>
    <scope>NUCLEOTIDE SEQUENCE</scope>
    <source>
        <strain evidence="14">HMT 1</strain>
    </source>
</reference>
<keyword evidence="8 11" id="KW-0648">Protein biosynthesis</keyword>
<dbReference type="GO" id="GO:0005737">
    <property type="term" value="C:cytoplasm"/>
    <property type="evidence" value="ECO:0007669"/>
    <property type="project" value="UniProtKB-SubCell"/>
</dbReference>
<dbReference type="GO" id="GO:0005524">
    <property type="term" value="F:ATP binding"/>
    <property type="evidence" value="ECO:0007669"/>
    <property type="project" value="UniProtKB-UniRule"/>
</dbReference>
<dbReference type="InterPro" id="IPR041715">
    <property type="entry name" value="HisRS-like_core"/>
</dbReference>
<evidence type="ECO:0000256" key="6">
    <source>
        <dbReference type="ARBA" id="ARBA00022741"/>
    </source>
</evidence>
<feature type="binding site" evidence="12">
    <location>
        <position position="127"/>
    </location>
    <ligand>
        <name>L-histidine</name>
        <dbReference type="ChEBI" id="CHEBI:57595"/>
    </ligand>
</feature>
<dbReference type="RefSeq" id="WP_259053477.1">
    <property type="nucleotide sequence ID" value="NZ_JANUCT010000001.1"/>
</dbReference>
<dbReference type="GO" id="GO:0006427">
    <property type="term" value="P:histidyl-tRNA aminoacylation"/>
    <property type="evidence" value="ECO:0007669"/>
    <property type="project" value="UniProtKB-UniRule"/>
</dbReference>
<keyword evidence="5 11" id="KW-0436">Ligase</keyword>
<dbReference type="Gene3D" id="3.40.50.800">
    <property type="entry name" value="Anticodon-binding domain"/>
    <property type="match status" value="1"/>
</dbReference>
<dbReference type="PROSITE" id="PS50862">
    <property type="entry name" value="AA_TRNA_LIGASE_II"/>
    <property type="match status" value="1"/>
</dbReference>
<dbReference type="PANTHER" id="PTHR43707:SF1">
    <property type="entry name" value="HISTIDINE--TRNA LIGASE, MITOCHONDRIAL-RELATED"/>
    <property type="match status" value="1"/>
</dbReference>
<dbReference type="InterPro" id="IPR004154">
    <property type="entry name" value="Anticodon-bd"/>
</dbReference>